<keyword evidence="11" id="KW-1185">Reference proteome</keyword>
<evidence type="ECO:0000256" key="3">
    <source>
        <dbReference type="ARBA" id="ARBA00022927"/>
    </source>
</evidence>
<dbReference type="GO" id="GO:0031080">
    <property type="term" value="C:nuclear pore outer ring"/>
    <property type="evidence" value="ECO:0007669"/>
    <property type="project" value="TreeGrafter"/>
</dbReference>
<dbReference type="PANTHER" id="PTHR13003">
    <property type="entry name" value="NUP107-RELATED"/>
    <property type="match status" value="1"/>
</dbReference>
<feature type="compositionally biased region" description="Polar residues" evidence="9">
    <location>
        <begin position="125"/>
        <end position="141"/>
    </location>
</feature>
<comment type="subunit">
    <text evidence="7">Part of the nuclear pore complex (NPC).</text>
</comment>
<protein>
    <recommendedName>
        <fullName evidence="7">Nuclear pore complex protein</fullName>
    </recommendedName>
</protein>
<dbReference type="EMBL" id="ML976616">
    <property type="protein sequence ID" value="KAF1846622.1"/>
    <property type="molecule type" value="Genomic_DNA"/>
</dbReference>
<dbReference type="OrthoDB" id="3098at2759"/>
<dbReference type="RefSeq" id="XP_040789185.1">
    <property type="nucleotide sequence ID" value="XM_040926657.1"/>
</dbReference>
<evidence type="ECO:0000256" key="7">
    <source>
        <dbReference type="RuleBase" id="RU365072"/>
    </source>
</evidence>
<dbReference type="GO" id="GO:0000973">
    <property type="term" value="P:post-transcriptional tethering of RNA polymerase II gene DNA at nuclear periphery"/>
    <property type="evidence" value="ECO:0007669"/>
    <property type="project" value="TreeGrafter"/>
</dbReference>
<dbReference type="GO" id="GO:0006606">
    <property type="term" value="P:protein import into nucleus"/>
    <property type="evidence" value="ECO:0007669"/>
    <property type="project" value="TreeGrafter"/>
</dbReference>
<evidence type="ECO:0000256" key="8">
    <source>
        <dbReference type="SAM" id="Coils"/>
    </source>
</evidence>
<gene>
    <name evidence="10" type="ORF">K460DRAFT_127148</name>
</gene>
<dbReference type="GO" id="GO:0031965">
    <property type="term" value="C:nuclear membrane"/>
    <property type="evidence" value="ECO:0007669"/>
    <property type="project" value="UniProtKB-SubCell"/>
</dbReference>
<keyword evidence="3" id="KW-0653">Protein transport</keyword>
<keyword evidence="6 7" id="KW-0539">Nucleus</keyword>
<comment type="caution">
    <text evidence="10">The sequence shown here is derived from an EMBL/GenBank/DDBJ whole genome shotgun (WGS) entry which is preliminary data.</text>
</comment>
<feature type="coiled-coil region" evidence="8">
    <location>
        <begin position="223"/>
        <end position="250"/>
    </location>
</feature>
<evidence type="ECO:0000313" key="11">
    <source>
        <dbReference type="Proteomes" id="UP000800039"/>
    </source>
</evidence>
<accession>A0A9P4L9R3</accession>
<feature type="region of interest" description="Disordered" evidence="9">
    <location>
        <begin position="121"/>
        <end position="144"/>
    </location>
</feature>
<dbReference type="GO" id="GO:0017056">
    <property type="term" value="F:structural constituent of nuclear pore"/>
    <property type="evidence" value="ECO:0007669"/>
    <property type="project" value="UniProtKB-UniRule"/>
</dbReference>
<comment type="subcellular location">
    <subcellularLocation>
        <location evidence="7">Nucleus</location>
        <location evidence="7">Nuclear pore complex</location>
    </subcellularLocation>
    <subcellularLocation>
        <location evidence="7">Nucleus membrane</location>
    </subcellularLocation>
</comment>
<proteinExistence type="inferred from homology"/>
<evidence type="ECO:0000313" key="10">
    <source>
        <dbReference type="EMBL" id="KAF1846622.1"/>
    </source>
</evidence>
<keyword evidence="5 7" id="KW-0906">Nuclear pore complex</keyword>
<name>A0A9P4L9R3_9PLEO</name>
<evidence type="ECO:0000256" key="9">
    <source>
        <dbReference type="SAM" id="MobiDB-lite"/>
    </source>
</evidence>
<evidence type="ECO:0000256" key="6">
    <source>
        <dbReference type="ARBA" id="ARBA00023242"/>
    </source>
</evidence>
<dbReference type="Proteomes" id="UP000800039">
    <property type="component" value="Unassembled WGS sequence"/>
</dbReference>
<evidence type="ECO:0000256" key="4">
    <source>
        <dbReference type="ARBA" id="ARBA00023010"/>
    </source>
</evidence>
<reference evidence="10" key="1">
    <citation type="submission" date="2020-01" db="EMBL/GenBank/DDBJ databases">
        <authorList>
            <consortium name="DOE Joint Genome Institute"/>
            <person name="Haridas S."/>
            <person name="Albert R."/>
            <person name="Binder M."/>
            <person name="Bloem J."/>
            <person name="Labutti K."/>
            <person name="Salamov A."/>
            <person name="Andreopoulos B."/>
            <person name="Baker S.E."/>
            <person name="Barry K."/>
            <person name="Bills G."/>
            <person name="Bluhm B.H."/>
            <person name="Cannon C."/>
            <person name="Castanera R."/>
            <person name="Culley D.E."/>
            <person name="Daum C."/>
            <person name="Ezra D."/>
            <person name="Gonzalez J.B."/>
            <person name="Henrissat B."/>
            <person name="Kuo A."/>
            <person name="Liang C."/>
            <person name="Lipzen A."/>
            <person name="Lutzoni F."/>
            <person name="Magnuson J."/>
            <person name="Mondo S."/>
            <person name="Nolan M."/>
            <person name="Ohm R."/>
            <person name="Pangilinan J."/>
            <person name="Park H.-J."/>
            <person name="Ramirez L."/>
            <person name="Alfaro M."/>
            <person name="Sun H."/>
            <person name="Tritt A."/>
            <person name="Yoshinaga Y."/>
            <person name="Zwiers L.-H."/>
            <person name="Turgeon B.G."/>
            <person name="Goodwin S.B."/>
            <person name="Spatafora J.W."/>
            <person name="Crous P.W."/>
            <person name="Grigoriev I.V."/>
        </authorList>
    </citation>
    <scope>NUCLEOTIDE SEQUENCE</scope>
    <source>
        <strain evidence="10">CBS 394.84</strain>
    </source>
</reference>
<keyword evidence="7" id="KW-0472">Membrane</keyword>
<comment type="similarity">
    <text evidence="7">Belongs to the nucleoporin Nup84/Nup107 family.</text>
</comment>
<keyword evidence="8" id="KW-0175">Coiled coil</keyword>
<dbReference type="Gene3D" id="1.10.3450.20">
    <property type="match status" value="1"/>
</dbReference>
<dbReference type="GeneID" id="63843909"/>
<dbReference type="AlphaFoldDB" id="A0A9P4L9R3"/>
<dbReference type="Gene3D" id="1.20.190.50">
    <property type="match status" value="1"/>
</dbReference>
<sequence length="1057" mass="119920">MASFSFARQSQPTAAQPINGHTLAFGTPRATNGLSPSDPLQPLRAMADRVGKEVEKFAERVDHWHTHGNDTRRTKYQTTVKMVGKFKDLAESHVKELKKVNDAENKGDLTKSVRRRIQNMAEAPDNSSQGGFGQSLTSSVDQHAESDSANLRELRQWQAELATWELLRLIIDHYHSEPGTDPTAEKKEHLAKVGGTARYCKNSEIWDRFLLEDDQAKEKAIILRWLEQTAQNSESDIESITAELEAASGKGAHTWTSGWLDTKSKIKQAKRLEGTDQPLKPTTANLKTADRTANLVTQLDPDASARQKRALEKSDEYYERALWMACYEMMRRGVPWKQIIQWCHERNEAWRGVSVGAAYEAHSKGGPNVAGPTVGYLFRRMCFYAARGARIPYEGAVYGLLSGDLKQVQAVSRSWDDHLYAHYNALLLSRFDSYLQQNYPNRVTESLTQKFVFQDAVANIGSWEESSQKVIGLLKQQKATANQSVSPIKLIQGALISRNVDELMLKVGVAIADMLQNDERPQNLIVHPDSDLADPGAKAAGEQRTFTAERWYQNLASDPHAFRILVHLFIVFRNGLKILSTSDEQRWLAMDNVVAAYIEFLRTSKRIQLIPLYAAQLLPERAAHCLARVLPDIKNSEEQRRCVALLEQYRIDVIEVVAQSFTFAFRNSGFTHFDAQGYSVITKPIKRFKILERVTTAQEQVLWPGVRIKRDFDGSVIEPKEEAIIEALQWYHYIGKDYKQTFEHLRNALIIFLLNGRLGAAEKVVSDLSVESLSLSRTEALCGYPFDITTPGADEQNERELHNHRDSLSSVARAAAIPLAKLPTADEHTNIVNYLREKSSAYYDLQQIVRLLVLFREWRDEEEALIKSVNKYHFSFVPPVILSQIHARLTRDVDRLRTERQRNPEAPKGPSKPDTKRTKELLDAITAIFDSLIQSISDSTHRGIQDTTDGWNLKKAYIPDMVIAYLSVLQSASYFLHREPAVQAMEVAVLIADEQNEWLQKVFLQTGRMSELVDSLACVSKAMLRLTEHESKKVEKKKRGSKGETLRIWDLEARDRI</sequence>
<organism evidence="10 11">
    <name type="scientific">Cucurbitaria berberidis CBS 394.84</name>
    <dbReference type="NCBI Taxonomy" id="1168544"/>
    <lineage>
        <taxon>Eukaryota</taxon>
        <taxon>Fungi</taxon>
        <taxon>Dikarya</taxon>
        <taxon>Ascomycota</taxon>
        <taxon>Pezizomycotina</taxon>
        <taxon>Dothideomycetes</taxon>
        <taxon>Pleosporomycetidae</taxon>
        <taxon>Pleosporales</taxon>
        <taxon>Pleosporineae</taxon>
        <taxon>Cucurbitariaceae</taxon>
        <taxon>Cucurbitaria</taxon>
    </lineage>
</organism>
<keyword evidence="4 7" id="KW-0811">Translocation</keyword>
<comment type="function">
    <text evidence="7">Functions as a component of the nuclear pore complex (NPC).</text>
</comment>
<evidence type="ECO:0000256" key="1">
    <source>
        <dbReference type="ARBA" id="ARBA00022448"/>
    </source>
</evidence>
<dbReference type="InterPro" id="IPR007252">
    <property type="entry name" value="Nup84/Nup107"/>
</dbReference>
<dbReference type="GO" id="GO:0006406">
    <property type="term" value="P:mRNA export from nucleus"/>
    <property type="evidence" value="ECO:0007669"/>
    <property type="project" value="TreeGrafter"/>
</dbReference>
<evidence type="ECO:0000256" key="5">
    <source>
        <dbReference type="ARBA" id="ARBA00023132"/>
    </source>
</evidence>
<feature type="compositionally biased region" description="Polar residues" evidence="9">
    <location>
        <begin position="1"/>
        <end position="16"/>
    </location>
</feature>
<keyword evidence="1 7" id="KW-0813">Transport</keyword>
<dbReference type="Pfam" id="PF04121">
    <property type="entry name" value="Nup84_Nup100"/>
    <property type="match status" value="1"/>
</dbReference>
<keyword evidence="2" id="KW-0509">mRNA transport</keyword>
<evidence type="ECO:0000256" key="2">
    <source>
        <dbReference type="ARBA" id="ARBA00022816"/>
    </source>
</evidence>
<feature type="region of interest" description="Disordered" evidence="9">
    <location>
        <begin position="895"/>
        <end position="917"/>
    </location>
</feature>
<dbReference type="PANTHER" id="PTHR13003:SF2">
    <property type="entry name" value="NUCLEAR PORE COMPLEX PROTEIN NUP107"/>
    <property type="match status" value="1"/>
</dbReference>
<feature type="region of interest" description="Disordered" evidence="9">
    <location>
        <begin position="1"/>
        <end position="40"/>
    </location>
</feature>